<proteinExistence type="predicted"/>
<dbReference type="EMBL" id="CP069029">
    <property type="protein sequence ID" value="QRC97293.1"/>
    <property type="molecule type" value="Genomic_DNA"/>
</dbReference>
<dbReference type="Proteomes" id="UP000663193">
    <property type="component" value="Chromosome 7"/>
</dbReference>
<feature type="chain" id="PRO_5030743139" evidence="1">
    <location>
        <begin position="23"/>
        <end position="50"/>
    </location>
</feature>
<name>A0A7U2F443_PHANO</name>
<protein>
    <submittedName>
        <fullName evidence="2">Uncharacterized protein</fullName>
    </submittedName>
</protein>
<reference evidence="3" key="1">
    <citation type="journal article" date="2021" name="BMC Genomics">
        <title>Chromosome-level genome assembly and manually-curated proteome of model necrotroph Parastagonospora nodorum Sn15 reveals a genome-wide trove of candidate effector homologs, and redundancy of virulence-related functions within an accessory chromosome.</title>
        <authorList>
            <person name="Bertazzoni S."/>
            <person name="Jones D.A.B."/>
            <person name="Phan H.T."/>
            <person name="Tan K.-C."/>
            <person name="Hane J.K."/>
        </authorList>
    </citation>
    <scope>NUCLEOTIDE SEQUENCE [LARGE SCALE GENOMIC DNA]</scope>
    <source>
        <strain evidence="3">SN15 / ATCC MYA-4574 / FGSC 10173)</strain>
    </source>
</reference>
<dbReference type="VEuPathDB" id="FungiDB:JI435_434770"/>
<feature type="signal peptide" evidence="1">
    <location>
        <begin position="1"/>
        <end position="22"/>
    </location>
</feature>
<sequence length="50" mass="5229">MYISRALSVLATVFAFTTTIAALPTPGENAPAQDLCVLRRGEEGTAETAC</sequence>
<keyword evidence="3" id="KW-1185">Reference proteome</keyword>
<keyword evidence="1" id="KW-0732">Signal</keyword>
<evidence type="ECO:0000256" key="1">
    <source>
        <dbReference type="SAM" id="SignalP"/>
    </source>
</evidence>
<evidence type="ECO:0000313" key="2">
    <source>
        <dbReference type="EMBL" id="QRC97293.1"/>
    </source>
</evidence>
<dbReference type="AlphaFoldDB" id="A0A7U2F443"/>
<accession>A0A7U2F443</accession>
<evidence type="ECO:0000313" key="3">
    <source>
        <dbReference type="Proteomes" id="UP000663193"/>
    </source>
</evidence>
<organism evidence="2 3">
    <name type="scientific">Phaeosphaeria nodorum (strain SN15 / ATCC MYA-4574 / FGSC 10173)</name>
    <name type="common">Glume blotch fungus</name>
    <name type="synonym">Parastagonospora nodorum</name>
    <dbReference type="NCBI Taxonomy" id="321614"/>
    <lineage>
        <taxon>Eukaryota</taxon>
        <taxon>Fungi</taxon>
        <taxon>Dikarya</taxon>
        <taxon>Ascomycota</taxon>
        <taxon>Pezizomycotina</taxon>
        <taxon>Dothideomycetes</taxon>
        <taxon>Pleosporomycetidae</taxon>
        <taxon>Pleosporales</taxon>
        <taxon>Pleosporineae</taxon>
        <taxon>Phaeosphaeriaceae</taxon>
        <taxon>Parastagonospora</taxon>
    </lineage>
</organism>
<gene>
    <name evidence="2" type="ORF">JI435_434770</name>
</gene>